<dbReference type="Proteomes" id="UP000182276">
    <property type="component" value="Unassembled WGS sequence"/>
</dbReference>
<dbReference type="GO" id="GO:0004113">
    <property type="term" value="F:2',3'-cyclic-nucleotide 3'-phosphodiesterase activity"/>
    <property type="evidence" value="ECO:0007669"/>
    <property type="project" value="InterPro"/>
</dbReference>
<dbReference type="EMBL" id="CP007511">
    <property type="protein sequence ID" value="AJE16737.1"/>
    <property type="molecule type" value="Genomic_DNA"/>
</dbReference>
<reference evidence="4 6" key="2">
    <citation type="submission" date="2016-10" db="EMBL/GenBank/DDBJ databases">
        <authorList>
            <person name="Varghese N."/>
            <person name="Submissions S."/>
        </authorList>
    </citation>
    <scope>NUCLEOTIDE SEQUENCE [LARGE SCALE GENOMIC DNA]</scope>
    <source>
        <strain evidence="4 6">DSM 6083</strain>
    </source>
</reference>
<evidence type="ECO:0000256" key="1">
    <source>
        <dbReference type="ARBA" id="ARBA00022801"/>
    </source>
</evidence>
<dbReference type="RefSeq" id="WP_043222028.1">
    <property type="nucleotide sequence ID" value="NZ_CP007511.1"/>
</dbReference>
<dbReference type="Pfam" id="PF13563">
    <property type="entry name" value="2_5_RNA_ligase2"/>
    <property type="match status" value="1"/>
</dbReference>
<dbReference type="KEGG" id="pbm:CL52_17455"/>
<sequence>MNDPLRLFFALPCPADQAQAIGRWRDEQGLDGRAVPLANLHLTLAFLGAQPADALAEIARLGESIHAEAFELRLDRLISLGKGFTCLAPEQPPRALGDLVALLRAGLAERGLPVDDRPFLPHLTLMRQAGERRHATPPTFAWPVESFALYVSEQEEGGVRYRPLRHWPLRRSTAAAAS</sequence>
<evidence type="ECO:0000313" key="4">
    <source>
        <dbReference type="EMBL" id="SDM75203.1"/>
    </source>
</evidence>
<dbReference type="InterPro" id="IPR009097">
    <property type="entry name" value="Cyclic_Pdiesterase"/>
</dbReference>
<keyword evidence="3" id="KW-0436">Ligase</keyword>
<evidence type="ECO:0000313" key="5">
    <source>
        <dbReference type="Proteomes" id="UP000031271"/>
    </source>
</evidence>
<dbReference type="Proteomes" id="UP000031271">
    <property type="component" value="Chromosome"/>
</dbReference>
<dbReference type="NCBIfam" id="TIGR02258">
    <property type="entry name" value="2_5_ligase"/>
    <property type="match status" value="1"/>
</dbReference>
<dbReference type="PANTHER" id="PTHR35561">
    <property type="entry name" value="RNA 2',3'-CYCLIC PHOSPHODIESTERASE"/>
    <property type="match status" value="1"/>
</dbReference>
<comment type="function">
    <text evidence="2">Hydrolyzes RNA 2',3'-cyclic phosphodiester to an RNA 2'-phosphomonoester.</text>
</comment>
<dbReference type="HAMAP" id="MF_01940">
    <property type="entry name" value="RNA_CPDase"/>
    <property type="match status" value="1"/>
</dbReference>
<dbReference type="AlphaFoldDB" id="A0A8D3Y4E2"/>
<evidence type="ECO:0000313" key="3">
    <source>
        <dbReference type="EMBL" id="AJE16737.1"/>
    </source>
</evidence>
<dbReference type="GeneID" id="77261669"/>
<dbReference type="InterPro" id="IPR004175">
    <property type="entry name" value="RNA_CPDase"/>
</dbReference>
<dbReference type="Gene3D" id="3.90.1140.10">
    <property type="entry name" value="Cyclic phosphodiesterase"/>
    <property type="match status" value="1"/>
</dbReference>
<dbReference type="PANTHER" id="PTHR35561:SF1">
    <property type="entry name" value="RNA 2',3'-CYCLIC PHOSPHODIESTERASE"/>
    <property type="match status" value="1"/>
</dbReference>
<keyword evidence="1 2" id="KW-0378">Hydrolase</keyword>
<feature type="short sequence motif" description="HXTX 1" evidence="2">
    <location>
        <begin position="41"/>
        <end position="44"/>
    </location>
</feature>
<comment type="catalytic activity">
    <reaction evidence="2">
        <text>a 3'-end 2',3'-cyclophospho-ribonucleotide-RNA + H2O = a 3'-end 2'-phospho-ribonucleotide-RNA + H(+)</text>
        <dbReference type="Rhea" id="RHEA:11828"/>
        <dbReference type="Rhea" id="RHEA-COMP:10464"/>
        <dbReference type="Rhea" id="RHEA-COMP:17353"/>
        <dbReference type="ChEBI" id="CHEBI:15377"/>
        <dbReference type="ChEBI" id="CHEBI:15378"/>
        <dbReference type="ChEBI" id="CHEBI:83064"/>
        <dbReference type="ChEBI" id="CHEBI:173113"/>
        <dbReference type="EC" id="3.1.4.58"/>
    </reaction>
</comment>
<dbReference type="EMBL" id="FNHO01000008">
    <property type="protein sequence ID" value="SDM75203.1"/>
    <property type="molecule type" value="Genomic_DNA"/>
</dbReference>
<feature type="active site" description="Proton acceptor" evidence="2">
    <location>
        <position position="122"/>
    </location>
</feature>
<evidence type="ECO:0000256" key="2">
    <source>
        <dbReference type="HAMAP-Rule" id="MF_01940"/>
    </source>
</evidence>
<dbReference type="GO" id="GO:0008664">
    <property type="term" value="F:RNA 2',3'-cyclic 3'-phosphodiesterase activity"/>
    <property type="evidence" value="ECO:0007669"/>
    <property type="project" value="UniProtKB-EC"/>
</dbReference>
<organism evidence="3 5">
    <name type="scientific">Stutzerimonas balearica DSM 6083</name>
    <dbReference type="NCBI Taxonomy" id="1123016"/>
    <lineage>
        <taxon>Bacteria</taxon>
        <taxon>Pseudomonadati</taxon>
        <taxon>Pseudomonadota</taxon>
        <taxon>Gammaproteobacteria</taxon>
        <taxon>Pseudomonadales</taxon>
        <taxon>Pseudomonadaceae</taxon>
        <taxon>Stutzerimonas</taxon>
    </lineage>
</organism>
<gene>
    <name evidence="3" type="ORF">CL52_17455</name>
    <name evidence="4" type="ORF">SAMN05660875_108152</name>
</gene>
<protein>
    <recommendedName>
        <fullName evidence="2">RNA 2',3'-cyclic phosphodiesterase</fullName>
        <shortName evidence="2">RNA 2',3'-CPDase</shortName>
        <ecNumber evidence="2">3.1.4.58</ecNumber>
    </recommendedName>
</protein>
<accession>A0A8D3Y4E2</accession>
<name>A0A8D3Y4E2_9GAMM</name>
<dbReference type="SUPFAM" id="SSF55144">
    <property type="entry name" value="LigT-like"/>
    <property type="match status" value="1"/>
</dbReference>
<keyword evidence="6" id="KW-1185">Reference proteome</keyword>
<dbReference type="GO" id="GO:0016874">
    <property type="term" value="F:ligase activity"/>
    <property type="evidence" value="ECO:0007669"/>
    <property type="project" value="UniProtKB-KW"/>
</dbReference>
<reference evidence="5" key="1">
    <citation type="submission" date="2014-03" db="EMBL/GenBank/DDBJ databases">
        <title>Complete genome of Pseudomonas balearica DSM 6083T, a sewage water isolate from an enrichment with 2-methylnaphthalene.</title>
        <authorList>
            <person name="Salva-Serra F."/>
            <person name="Jaen-Luchoro D."/>
            <person name="Busquets A."/>
            <person name="Pena A."/>
            <person name="Gomila M."/>
            <person name="Bosch R."/>
            <person name="Nogales B."/>
            <person name="Garcia-Valdes E."/>
            <person name="Lalucat J."/>
            <person name="Bennasar A."/>
        </authorList>
    </citation>
    <scope>NUCLEOTIDE SEQUENCE [LARGE SCALE GENOMIC DNA]</scope>
    <source>
        <strain evidence="5">DSM 6083</strain>
    </source>
</reference>
<proteinExistence type="inferred from homology"/>
<feature type="active site" description="Proton donor" evidence="2">
    <location>
        <position position="41"/>
    </location>
</feature>
<evidence type="ECO:0000313" key="6">
    <source>
        <dbReference type="Proteomes" id="UP000182276"/>
    </source>
</evidence>
<feature type="short sequence motif" description="HXTX 2" evidence="2">
    <location>
        <begin position="122"/>
        <end position="125"/>
    </location>
</feature>
<comment type="similarity">
    <text evidence="2">Belongs to the 2H phosphoesterase superfamily. ThpR family.</text>
</comment>
<dbReference type="EC" id="3.1.4.58" evidence="2"/>
<reference evidence="3 5" key="3">
    <citation type="journal article" name="Genome Announc.">
        <title>Complete Genome Sequence of Pseudomonas balearica DSM 6083T.</title>
        <authorList>
            <person name="Bennasar-Figueras A."/>
            <person name="Salva-Serra F."/>
            <person name="Jaen-Luchoro D."/>
            <person name="Segui C."/>
            <person name="Aliaga F."/>
            <person name="Busquets A."/>
            <person name="Gomila M."/>
            <person name="Moore E.R."/>
            <person name="Lalucat J."/>
        </authorList>
    </citation>
    <scope>NUCLEOTIDE SEQUENCE [LARGE SCALE GENOMIC DNA]</scope>
    <source>
        <strain evidence="5">DSM 6083</strain>
        <strain evidence="3">DSM6083</strain>
    </source>
</reference>